<dbReference type="EMBL" id="CAJPEV010004204">
    <property type="protein sequence ID" value="CAG0901388.1"/>
    <property type="molecule type" value="Genomic_DNA"/>
</dbReference>
<dbReference type="PANTHER" id="PTHR21646:SF24">
    <property type="entry name" value="UBIQUITIN CARBOXYL-TERMINAL HYDROLASE"/>
    <property type="match status" value="1"/>
</dbReference>
<gene>
    <name evidence="11" type="ORF">DSTB1V02_LOCUS11971</name>
</gene>
<keyword evidence="3 7" id="KW-0645">Protease</keyword>
<dbReference type="PROSITE" id="PS50235">
    <property type="entry name" value="USP_3"/>
    <property type="match status" value="1"/>
</dbReference>
<dbReference type="SUPFAM" id="SSF143791">
    <property type="entry name" value="DUSP-like"/>
    <property type="match status" value="1"/>
</dbReference>
<dbReference type="InterPro" id="IPR050185">
    <property type="entry name" value="Ub_carboxyl-term_hydrolase"/>
</dbReference>
<dbReference type="Gene3D" id="3.90.70.10">
    <property type="entry name" value="Cysteine proteinases"/>
    <property type="match status" value="2"/>
</dbReference>
<dbReference type="Gene3D" id="3.10.20.90">
    <property type="entry name" value="Phosphatidylinositol 3-kinase Catalytic Subunit, Chain A, domain 1"/>
    <property type="match status" value="1"/>
</dbReference>
<dbReference type="InterPro" id="IPR006615">
    <property type="entry name" value="Pept_C19_DUSP"/>
</dbReference>
<dbReference type="OrthoDB" id="265776at2759"/>
<dbReference type="InterPro" id="IPR001394">
    <property type="entry name" value="Peptidase_C19_UCH"/>
</dbReference>
<accession>A0A7R9FRP0</accession>
<dbReference type="SUPFAM" id="SSF54001">
    <property type="entry name" value="Cysteine proteinases"/>
    <property type="match status" value="1"/>
</dbReference>
<evidence type="ECO:0000256" key="2">
    <source>
        <dbReference type="ARBA" id="ARBA00009085"/>
    </source>
</evidence>
<keyword evidence="4 7" id="KW-0833">Ubl conjugation pathway</keyword>
<keyword evidence="12" id="KW-1185">Reference proteome</keyword>
<evidence type="ECO:0000256" key="3">
    <source>
        <dbReference type="ARBA" id="ARBA00022670"/>
    </source>
</evidence>
<dbReference type="Pfam" id="PF14836">
    <property type="entry name" value="Ubiquitin_3"/>
    <property type="match status" value="1"/>
</dbReference>
<feature type="region of interest" description="Disordered" evidence="8">
    <location>
        <begin position="873"/>
        <end position="894"/>
    </location>
</feature>
<dbReference type="PROSITE" id="PS00973">
    <property type="entry name" value="USP_2"/>
    <property type="match status" value="1"/>
</dbReference>
<organism evidence="11">
    <name type="scientific">Darwinula stevensoni</name>
    <dbReference type="NCBI Taxonomy" id="69355"/>
    <lineage>
        <taxon>Eukaryota</taxon>
        <taxon>Metazoa</taxon>
        <taxon>Ecdysozoa</taxon>
        <taxon>Arthropoda</taxon>
        <taxon>Crustacea</taxon>
        <taxon>Oligostraca</taxon>
        <taxon>Ostracoda</taxon>
        <taxon>Podocopa</taxon>
        <taxon>Podocopida</taxon>
        <taxon>Darwinulocopina</taxon>
        <taxon>Darwinuloidea</taxon>
        <taxon>Darwinulidae</taxon>
        <taxon>Darwinula</taxon>
    </lineage>
</organism>
<feature type="domain" description="DUSP" evidence="10">
    <location>
        <begin position="8"/>
        <end position="119"/>
    </location>
</feature>
<dbReference type="PANTHER" id="PTHR21646">
    <property type="entry name" value="UBIQUITIN CARBOXYL-TERMINAL HYDROLASE"/>
    <property type="match status" value="1"/>
</dbReference>
<evidence type="ECO:0000256" key="1">
    <source>
        <dbReference type="ARBA" id="ARBA00000707"/>
    </source>
</evidence>
<dbReference type="PROSITE" id="PS00972">
    <property type="entry name" value="USP_1"/>
    <property type="match status" value="1"/>
</dbReference>
<evidence type="ECO:0000259" key="9">
    <source>
        <dbReference type="PROSITE" id="PS50235"/>
    </source>
</evidence>
<protein>
    <recommendedName>
        <fullName evidence="7">Ubiquitin carboxyl-terminal hydrolase</fullName>
        <ecNumber evidence="7">3.4.19.12</ecNumber>
    </recommendedName>
</protein>
<evidence type="ECO:0000256" key="7">
    <source>
        <dbReference type="RuleBase" id="RU366025"/>
    </source>
</evidence>
<sequence length="894" mass="102401">MASTPNAPSAEEQREEIKPILSKSLVKGDTWYLLDNKWFKNFKAFTGLSTWSTEANAEPSAENPGPIDNSSLLVQEERELREHLIEDLDFVIVHKAAWDKLVDWYGLAPNQEPIPRQVVEQGMYVKTCKVEIYPSELKLCEYSDLEKQETRKFSRLTTVAQLETEMRKIFDVTANKETRVWLRDSTNAYLPLSQKDDTLEDLGISTPHSTQVLVLEVKNEDDTWPRPTPAKAKDENSASTTYPSASNGIVQTQRYNYRSQKEASYGSVQPGLCGLSNLGNTCFMNSVLQLMSNTPAIMSYFCDDQHLSELNVDNPLGMGGEIAKAFGELVKQMWSGLHSYAMPRQFKTQVGRFAPQFSGYQQQDAQELLTFLLDGLHEDLNRIHKKPYIEAKDTDGKPDPEVAKESWTNYKKRNDSIIVDLFHGLLKSTVICPDCNRISVTFDPYCNLSLPLPGKKEKLLEVTYYSSNPEKDPLRCKVVVPKHGCFGDICEAVGRLLNVPAKELVVTDNHQNRFQRVYTQDETMTVSDRDDIGVYHVPELDNSDVACIPVYLREIVKNTQNHREDVTTGFGIPFFITVNKQSCTGKEIRNAILAKLSRFVRQPENDETWWESNITGVSMNGDVKKMDTDEEDEGTCMDENEDKAKDEPPEMYRFHFTHHYSITNQGVIENTTQAVKLPMRPTVAMTWHSAARKAFFDLKKMEEFETHESMSQRFTSRKTIQLSECLELFTTTEKLNADNAWYCSKCKKHQMATKKFDLWSLPQILVIHLKRFSYNRYYRDKLDTLVEFPINGLDMSHYVIDPEHPQAIYDLIGVCDHYGHLGGGHYTAYARNKDDGCWYHFDDSTVQQAVEGKVVSRAAYVMFYQRRGEKAHRYPESKEDGLYSEDDNMDATDS</sequence>
<dbReference type="InterPro" id="IPR035927">
    <property type="entry name" value="DUSP-like_sf"/>
</dbReference>
<reference evidence="11" key="1">
    <citation type="submission" date="2020-11" db="EMBL/GenBank/DDBJ databases">
        <authorList>
            <person name="Tran Van P."/>
        </authorList>
    </citation>
    <scope>NUCLEOTIDE SEQUENCE</scope>
</reference>
<comment type="catalytic activity">
    <reaction evidence="1 7">
        <text>Thiol-dependent hydrolysis of ester, thioester, amide, peptide and isopeptide bonds formed by the C-terminal Gly of ubiquitin (a 76-residue protein attached to proteins as an intracellular targeting signal).</text>
        <dbReference type="EC" id="3.4.19.12"/>
    </reaction>
</comment>
<dbReference type="Pfam" id="PF06337">
    <property type="entry name" value="DUSP"/>
    <property type="match status" value="1"/>
</dbReference>
<dbReference type="InterPro" id="IPR028889">
    <property type="entry name" value="USP"/>
</dbReference>
<keyword evidence="6 7" id="KW-0788">Thiol protease</keyword>
<dbReference type="EC" id="3.4.19.12" evidence="7"/>
<dbReference type="AlphaFoldDB" id="A0A7R9FRP0"/>
<feature type="compositionally biased region" description="Acidic residues" evidence="8">
    <location>
        <begin position="882"/>
        <end position="894"/>
    </location>
</feature>
<dbReference type="InterPro" id="IPR028135">
    <property type="entry name" value="Ub_USP-typ"/>
</dbReference>
<evidence type="ECO:0000313" key="11">
    <source>
        <dbReference type="EMBL" id="CAD7252213.1"/>
    </source>
</evidence>
<evidence type="ECO:0000313" key="12">
    <source>
        <dbReference type="Proteomes" id="UP000677054"/>
    </source>
</evidence>
<dbReference type="GO" id="GO:0016579">
    <property type="term" value="P:protein deubiquitination"/>
    <property type="evidence" value="ECO:0007669"/>
    <property type="project" value="InterPro"/>
</dbReference>
<dbReference type="Gene3D" id="3.30.2230.10">
    <property type="entry name" value="DUSP-like"/>
    <property type="match status" value="1"/>
</dbReference>
<keyword evidence="5 7" id="KW-0378">Hydrolase</keyword>
<dbReference type="PROSITE" id="PS51283">
    <property type="entry name" value="DUSP"/>
    <property type="match status" value="1"/>
</dbReference>
<feature type="region of interest" description="Disordered" evidence="8">
    <location>
        <begin position="620"/>
        <end position="645"/>
    </location>
</feature>
<dbReference type="InterPro" id="IPR018200">
    <property type="entry name" value="USP_CS"/>
</dbReference>
<evidence type="ECO:0000256" key="4">
    <source>
        <dbReference type="ARBA" id="ARBA00022786"/>
    </source>
</evidence>
<dbReference type="EMBL" id="LR903721">
    <property type="protein sequence ID" value="CAD7252213.1"/>
    <property type="molecule type" value="Genomic_DNA"/>
</dbReference>
<evidence type="ECO:0000256" key="5">
    <source>
        <dbReference type="ARBA" id="ARBA00022801"/>
    </source>
</evidence>
<dbReference type="Pfam" id="PF00443">
    <property type="entry name" value="UCH"/>
    <property type="match status" value="1"/>
</dbReference>
<evidence type="ECO:0000256" key="8">
    <source>
        <dbReference type="SAM" id="MobiDB-lite"/>
    </source>
</evidence>
<evidence type="ECO:0000256" key="6">
    <source>
        <dbReference type="ARBA" id="ARBA00022807"/>
    </source>
</evidence>
<feature type="domain" description="USP" evidence="9">
    <location>
        <begin position="273"/>
        <end position="867"/>
    </location>
</feature>
<dbReference type="InterPro" id="IPR038765">
    <property type="entry name" value="Papain-like_cys_pep_sf"/>
</dbReference>
<feature type="compositionally biased region" description="Acidic residues" evidence="8">
    <location>
        <begin position="628"/>
        <end position="641"/>
    </location>
</feature>
<feature type="region of interest" description="Disordered" evidence="8">
    <location>
        <begin position="221"/>
        <end position="245"/>
    </location>
</feature>
<dbReference type="Proteomes" id="UP000677054">
    <property type="component" value="Unassembled WGS sequence"/>
</dbReference>
<evidence type="ECO:0000259" key="10">
    <source>
        <dbReference type="PROSITE" id="PS51283"/>
    </source>
</evidence>
<dbReference type="CDD" id="cd02674">
    <property type="entry name" value="Peptidase_C19R"/>
    <property type="match status" value="1"/>
</dbReference>
<dbReference type="GO" id="GO:0004843">
    <property type="term" value="F:cysteine-type deubiquitinase activity"/>
    <property type="evidence" value="ECO:0007669"/>
    <property type="project" value="UniProtKB-UniRule"/>
</dbReference>
<comment type="similarity">
    <text evidence="2 7">Belongs to the peptidase C19 family.</text>
</comment>
<name>A0A7R9FRP0_9CRUS</name>
<proteinExistence type="inferred from homology"/>
<dbReference type="GO" id="GO:0006508">
    <property type="term" value="P:proteolysis"/>
    <property type="evidence" value="ECO:0007669"/>
    <property type="project" value="UniProtKB-KW"/>
</dbReference>
<dbReference type="SMART" id="SM00695">
    <property type="entry name" value="DUSP"/>
    <property type="match status" value="1"/>
</dbReference>